<dbReference type="PROSITE" id="PS51257">
    <property type="entry name" value="PROKAR_LIPOPROTEIN"/>
    <property type="match status" value="1"/>
</dbReference>
<proteinExistence type="predicted"/>
<dbReference type="Gene3D" id="2.30.30.40">
    <property type="entry name" value="SH3 Domains"/>
    <property type="match status" value="1"/>
</dbReference>
<organism evidence="2 3">
    <name type="scientific">Marinirhabdus gelatinilytica</name>
    <dbReference type="NCBI Taxonomy" id="1703343"/>
    <lineage>
        <taxon>Bacteria</taxon>
        <taxon>Pseudomonadati</taxon>
        <taxon>Bacteroidota</taxon>
        <taxon>Flavobacteriia</taxon>
        <taxon>Flavobacteriales</taxon>
        <taxon>Flavobacteriaceae</taxon>
    </lineage>
</organism>
<dbReference type="OrthoDB" id="7054664at2"/>
<comment type="caution">
    <text evidence="2">The sequence shown here is derived from an EMBL/GenBank/DDBJ whole genome shotgun (WGS) entry which is preliminary data.</text>
</comment>
<keyword evidence="3" id="KW-1185">Reference proteome</keyword>
<reference evidence="2 3" key="1">
    <citation type="submission" date="2018-07" db="EMBL/GenBank/DDBJ databases">
        <title>Genomic Encyclopedia of Type Strains, Phase IV (KMG-IV): sequencing the most valuable type-strain genomes for metagenomic binning, comparative biology and taxonomic classification.</title>
        <authorList>
            <person name="Goeker M."/>
        </authorList>
    </citation>
    <scope>NUCLEOTIDE SEQUENCE [LARGE SCALE GENOMIC DNA]</scope>
    <source>
        <strain evidence="2 3">DSM 101478</strain>
    </source>
</reference>
<dbReference type="InterPro" id="IPR003646">
    <property type="entry name" value="SH3-like_bac-type"/>
</dbReference>
<accession>A0A370QF28</accession>
<evidence type="ECO:0000259" key="1">
    <source>
        <dbReference type="Pfam" id="PF08239"/>
    </source>
</evidence>
<gene>
    <name evidence="2" type="ORF">C8D94_102152</name>
</gene>
<dbReference type="Pfam" id="PF08239">
    <property type="entry name" value="SH3_3"/>
    <property type="match status" value="1"/>
</dbReference>
<dbReference type="RefSeq" id="WP_147278511.1">
    <property type="nucleotide sequence ID" value="NZ_QRAO01000002.1"/>
</dbReference>
<name>A0A370QF28_9FLAO</name>
<evidence type="ECO:0000313" key="2">
    <source>
        <dbReference type="EMBL" id="RDK86974.1"/>
    </source>
</evidence>
<dbReference type="AlphaFoldDB" id="A0A370QF28"/>
<evidence type="ECO:0000313" key="3">
    <source>
        <dbReference type="Proteomes" id="UP000255317"/>
    </source>
</evidence>
<dbReference type="Proteomes" id="UP000255317">
    <property type="component" value="Unassembled WGS sequence"/>
</dbReference>
<protein>
    <submittedName>
        <fullName evidence="2">SH3 domain-containing protein</fullName>
    </submittedName>
</protein>
<feature type="domain" description="SH3b" evidence="1">
    <location>
        <begin position="326"/>
        <end position="372"/>
    </location>
</feature>
<dbReference type="EMBL" id="QRAO01000002">
    <property type="protein sequence ID" value="RDK86974.1"/>
    <property type="molecule type" value="Genomic_DNA"/>
</dbReference>
<sequence>MKNSIFILIVAILLLSCKDQSKKEKDILTTETISKTENVSNNLDLEGINELFQKSSPYTRDSGDFFGVEALVFDGNTVRFSVASLYVMGEIIDREDITGTYKVSSNGNTLTVQFDFNTNFVFVDYLIDGSKKNGKSIKEVSVPYILKGTKTKDDFIILKDWENKIEKEERIKQEEIENNKEEVIEDYGIDENTILGRYKSSDEEKDVSVSITSIDEKELSKFGKKGVVSGVLMVKDVEKEFTSAYETGYDGNRYTFSIDYKKDRGRTYGVLFVFENGLEANFFSDSGASKRFELEKIDVTEEVEEENSIVTTTKYFKINDPDGYSNLRDKPKGEVIRKVLKNEKFEVLSSDGEYKKVKLSDGTIGYIHSSRVVKL</sequence>